<reference evidence="4 5" key="1">
    <citation type="journal article" date="2016" name="Nat. Commun.">
        <title>Thousands of microbial genomes shed light on interconnected biogeochemical processes in an aquifer system.</title>
        <authorList>
            <person name="Anantharaman K."/>
            <person name="Brown C.T."/>
            <person name="Hug L.A."/>
            <person name="Sharon I."/>
            <person name="Castelle C.J."/>
            <person name="Probst A.J."/>
            <person name="Thomas B.C."/>
            <person name="Singh A."/>
            <person name="Wilkins M.J."/>
            <person name="Karaoz U."/>
            <person name="Brodie E.L."/>
            <person name="Williams K.H."/>
            <person name="Hubbard S.S."/>
            <person name="Banfield J.F."/>
        </authorList>
    </citation>
    <scope>NUCLEOTIDE SEQUENCE [LARGE SCALE GENOMIC DNA]</scope>
</reference>
<proteinExistence type="predicted"/>
<keyword evidence="3" id="KW-0694">RNA-binding</keyword>
<dbReference type="PANTHER" id="PTHR17224:SF1">
    <property type="entry name" value="PEPTIDYL-TRNA HYDROLASE"/>
    <property type="match status" value="1"/>
</dbReference>
<gene>
    <name evidence="4" type="ORF">A3C16_04115</name>
</gene>
<sequence length="185" mass="20828">MTYLFVGLGNPGKEYDGTRHNVGRTILSAWSASRGCTDFEFNKTCHGFVSKNKRAILLLPETFMNNSGKAVGRTALFFKIKPEHVILLHDDVDIELGRTKLSFNRSAAGHKGVESVRRALKTEKFWRIRIGVQKKKRVDAMKLVLLKFKGDEGAVVKKVSKKILEGLDLILEKGPERAMNMINQN</sequence>
<dbReference type="Proteomes" id="UP000177811">
    <property type="component" value="Unassembled WGS sequence"/>
</dbReference>
<dbReference type="PANTHER" id="PTHR17224">
    <property type="entry name" value="PEPTIDYL-TRNA HYDROLASE"/>
    <property type="match status" value="1"/>
</dbReference>
<accession>A0A1G2KSJ0</accession>
<dbReference type="GO" id="GO:0004045">
    <property type="term" value="F:peptidyl-tRNA hydrolase activity"/>
    <property type="evidence" value="ECO:0007669"/>
    <property type="project" value="InterPro"/>
</dbReference>
<comment type="caution">
    <text evidence="4">The sequence shown here is derived from an EMBL/GenBank/DDBJ whole genome shotgun (WGS) entry which is preliminary data.</text>
</comment>
<evidence type="ECO:0000313" key="5">
    <source>
        <dbReference type="Proteomes" id="UP000177811"/>
    </source>
</evidence>
<dbReference type="Gene3D" id="3.40.50.1470">
    <property type="entry name" value="Peptidyl-tRNA hydrolase"/>
    <property type="match status" value="1"/>
</dbReference>
<keyword evidence="2" id="KW-0378">Hydrolase</keyword>
<dbReference type="GO" id="GO:0000049">
    <property type="term" value="F:tRNA binding"/>
    <property type="evidence" value="ECO:0007669"/>
    <property type="project" value="UniProtKB-KW"/>
</dbReference>
<dbReference type="InterPro" id="IPR036416">
    <property type="entry name" value="Pept_tRNA_hydro_sf"/>
</dbReference>
<dbReference type="Pfam" id="PF01195">
    <property type="entry name" value="Pept_tRNA_hydro"/>
    <property type="match status" value="1"/>
</dbReference>
<evidence type="ECO:0000256" key="3">
    <source>
        <dbReference type="ARBA" id="ARBA00022884"/>
    </source>
</evidence>
<evidence type="ECO:0008006" key="6">
    <source>
        <dbReference type="Google" id="ProtNLM"/>
    </source>
</evidence>
<dbReference type="NCBIfam" id="TIGR00447">
    <property type="entry name" value="pth"/>
    <property type="match status" value="1"/>
</dbReference>
<organism evidence="4 5">
    <name type="scientific">Candidatus Sungbacteria bacterium RIFCSPHIGHO2_02_FULL_51_29</name>
    <dbReference type="NCBI Taxonomy" id="1802273"/>
    <lineage>
        <taxon>Bacteria</taxon>
        <taxon>Candidatus Sungiibacteriota</taxon>
    </lineage>
</organism>
<evidence type="ECO:0000313" key="4">
    <source>
        <dbReference type="EMBL" id="OHA02254.1"/>
    </source>
</evidence>
<dbReference type="EMBL" id="MHQL01000041">
    <property type="protein sequence ID" value="OHA02254.1"/>
    <property type="molecule type" value="Genomic_DNA"/>
</dbReference>
<keyword evidence="1" id="KW-0820">tRNA-binding</keyword>
<dbReference type="InterPro" id="IPR001328">
    <property type="entry name" value="Pept_tRNA_hydro"/>
</dbReference>
<evidence type="ECO:0000256" key="1">
    <source>
        <dbReference type="ARBA" id="ARBA00022555"/>
    </source>
</evidence>
<dbReference type="CDD" id="cd00462">
    <property type="entry name" value="PTH"/>
    <property type="match status" value="1"/>
</dbReference>
<dbReference type="SUPFAM" id="SSF53178">
    <property type="entry name" value="Peptidyl-tRNA hydrolase-like"/>
    <property type="match status" value="1"/>
</dbReference>
<name>A0A1G2KSJ0_9BACT</name>
<dbReference type="AlphaFoldDB" id="A0A1G2KSJ0"/>
<evidence type="ECO:0000256" key="2">
    <source>
        <dbReference type="ARBA" id="ARBA00022801"/>
    </source>
</evidence>
<protein>
    <recommendedName>
        <fullName evidence="6">Aminoacyl-tRNA hydrolase</fullName>
    </recommendedName>
</protein>